<keyword evidence="4" id="KW-0004">4Fe-4S</keyword>
<keyword evidence="9" id="KW-0535">Nitrogen fixation</keyword>
<dbReference type="Proteomes" id="UP000198723">
    <property type="component" value="Unassembled WGS sequence"/>
</dbReference>
<accession>A0A1C3YBP4</accession>
<sequence length="440" mass="48104">MPPPMISLKNLTSTTTMNQLLATAKSTACAASLCGSSAKPHHVEPAVWEKITDLSCYLEQAHYYFARMHVVAAPACNIQCNYCNRKYCANESRPTPDQALRKVVAVANEVPQLSVLFIAGPSDACYDRKKTKATFARGATEVPDIKLCLSTNGPAVPDRVGEPADINVDHLTITIKMVDPRAGAKISAPLQGRAAAQQKPGYKQTPRAHRHPSLDIRPTCLALSGAAALSPWSSPRAKSPFALFDASGASRSPLLVSVCSRLQRCGDLLAQPFMLRVVMAPLVPDEHDLVRCRLEGWINNPKRQHRGNLGRNAARDEQYQIRPRSHHRCRENAGKKYGTTILSQVGQVVVDRAEMVGGVRTDGSVTQGREVVDRPFLRQRGMVVAQQTREAVCIETAPKIARQLHVNMPNGQINITLLKPPHGTIKRQTGECVEMRGTLA</sequence>
<keyword evidence="8" id="KW-0411">Iron-sulfur</keyword>
<dbReference type="PANTHER" id="PTHR43787:SF13">
    <property type="entry name" value="FEMO COFACTOR BIOSYNTHESIS PROTEIN NIFB"/>
    <property type="match status" value="1"/>
</dbReference>
<dbReference type="EMBL" id="FMAJ01000027">
    <property type="protein sequence ID" value="SCB61918.1"/>
    <property type="molecule type" value="Genomic_DNA"/>
</dbReference>
<name>A0A1C3YBP4_9HYPH</name>
<feature type="region of interest" description="Disordered" evidence="11">
    <location>
        <begin position="305"/>
        <end position="325"/>
    </location>
</feature>
<dbReference type="GO" id="GO:0046872">
    <property type="term" value="F:metal ion binding"/>
    <property type="evidence" value="ECO:0007669"/>
    <property type="project" value="UniProtKB-KW"/>
</dbReference>
<keyword evidence="5" id="KW-0949">S-adenosyl-L-methionine</keyword>
<proteinExistence type="inferred from homology"/>
<dbReference type="AlphaFoldDB" id="A0A1C3YBP4"/>
<evidence type="ECO:0000256" key="8">
    <source>
        <dbReference type="ARBA" id="ARBA00023014"/>
    </source>
</evidence>
<dbReference type="InterPro" id="IPR013785">
    <property type="entry name" value="Aldolase_TIM"/>
</dbReference>
<dbReference type="GO" id="GO:0016829">
    <property type="term" value="F:lyase activity"/>
    <property type="evidence" value="ECO:0007669"/>
    <property type="project" value="UniProtKB-KW"/>
</dbReference>
<comment type="pathway">
    <text evidence="2">Cofactor biosynthesis; Fe-Mo cofactor biosynthesis.</text>
</comment>
<evidence type="ECO:0000256" key="1">
    <source>
        <dbReference type="ARBA" id="ARBA00001966"/>
    </source>
</evidence>
<protein>
    <submittedName>
        <fullName evidence="13">Nitrogen fixation protein NifB</fullName>
    </submittedName>
</protein>
<dbReference type="GO" id="GO:0051539">
    <property type="term" value="F:4 iron, 4 sulfur cluster binding"/>
    <property type="evidence" value="ECO:0007669"/>
    <property type="project" value="UniProtKB-KW"/>
</dbReference>
<keyword evidence="10" id="KW-0456">Lyase</keyword>
<comment type="cofactor">
    <cofactor evidence="1">
        <name>[4Fe-4S] cluster</name>
        <dbReference type="ChEBI" id="CHEBI:49883"/>
    </cofactor>
</comment>
<evidence type="ECO:0000256" key="6">
    <source>
        <dbReference type="ARBA" id="ARBA00022723"/>
    </source>
</evidence>
<dbReference type="Gene3D" id="3.20.20.70">
    <property type="entry name" value="Aldolase class I"/>
    <property type="match status" value="1"/>
</dbReference>
<evidence type="ECO:0000256" key="3">
    <source>
        <dbReference type="ARBA" id="ARBA00006804"/>
    </source>
</evidence>
<dbReference type="InterPro" id="IPR007197">
    <property type="entry name" value="rSAM"/>
</dbReference>
<evidence type="ECO:0000256" key="10">
    <source>
        <dbReference type="ARBA" id="ARBA00023239"/>
    </source>
</evidence>
<comment type="similarity">
    <text evidence="3">Belongs to the radical SAM superfamily. NifB family.</text>
</comment>
<evidence type="ECO:0000256" key="5">
    <source>
        <dbReference type="ARBA" id="ARBA00022691"/>
    </source>
</evidence>
<evidence type="ECO:0000256" key="2">
    <source>
        <dbReference type="ARBA" id="ARBA00005155"/>
    </source>
</evidence>
<dbReference type="SUPFAM" id="SSF102114">
    <property type="entry name" value="Radical SAM enzymes"/>
    <property type="match status" value="1"/>
</dbReference>
<evidence type="ECO:0000256" key="7">
    <source>
        <dbReference type="ARBA" id="ARBA00023004"/>
    </source>
</evidence>
<evidence type="ECO:0000256" key="11">
    <source>
        <dbReference type="SAM" id="MobiDB-lite"/>
    </source>
</evidence>
<organism evidence="13 14">
    <name type="scientific">Rhizobium aethiopicum</name>
    <dbReference type="NCBI Taxonomy" id="1138170"/>
    <lineage>
        <taxon>Bacteria</taxon>
        <taxon>Pseudomonadati</taxon>
        <taxon>Pseudomonadota</taxon>
        <taxon>Alphaproteobacteria</taxon>
        <taxon>Hyphomicrobiales</taxon>
        <taxon>Rhizobiaceae</taxon>
        <taxon>Rhizobium/Agrobacterium group</taxon>
        <taxon>Rhizobium</taxon>
    </lineage>
</organism>
<dbReference type="SFLD" id="SFLDS00029">
    <property type="entry name" value="Radical_SAM"/>
    <property type="match status" value="1"/>
</dbReference>
<dbReference type="Pfam" id="PF04055">
    <property type="entry name" value="Radical_SAM"/>
    <property type="match status" value="1"/>
</dbReference>
<dbReference type="PANTHER" id="PTHR43787">
    <property type="entry name" value="FEMO COFACTOR BIOSYNTHESIS PROTEIN NIFB-RELATED"/>
    <property type="match status" value="1"/>
</dbReference>
<evidence type="ECO:0000259" key="12">
    <source>
        <dbReference type="Pfam" id="PF04055"/>
    </source>
</evidence>
<keyword evidence="6" id="KW-0479">Metal-binding</keyword>
<evidence type="ECO:0000313" key="14">
    <source>
        <dbReference type="Proteomes" id="UP000198723"/>
    </source>
</evidence>
<evidence type="ECO:0000256" key="4">
    <source>
        <dbReference type="ARBA" id="ARBA00022485"/>
    </source>
</evidence>
<gene>
    <name evidence="13" type="ORF">GA0061105_1279</name>
</gene>
<evidence type="ECO:0000313" key="13">
    <source>
        <dbReference type="EMBL" id="SCB61918.1"/>
    </source>
</evidence>
<reference evidence="13 14" key="1">
    <citation type="submission" date="2016-08" db="EMBL/GenBank/DDBJ databases">
        <authorList>
            <person name="Seilhamer J.J."/>
        </authorList>
    </citation>
    <scope>NUCLEOTIDE SEQUENCE [LARGE SCALE GENOMIC DNA]</scope>
    <source>
        <strain evidence="13 14">HBR26</strain>
    </source>
</reference>
<dbReference type="UniPathway" id="UPA00782"/>
<feature type="domain" description="Radical SAM core" evidence="12">
    <location>
        <begin position="73"/>
        <end position="181"/>
    </location>
</feature>
<keyword evidence="7" id="KW-0408">Iron</keyword>
<evidence type="ECO:0000256" key="9">
    <source>
        <dbReference type="ARBA" id="ARBA00023231"/>
    </source>
</evidence>
<dbReference type="STRING" id="1138170.GA0061105_1279"/>
<dbReference type="InterPro" id="IPR058240">
    <property type="entry name" value="rSAM_sf"/>
</dbReference>